<feature type="non-terminal residue" evidence="1">
    <location>
        <position position="1"/>
    </location>
</feature>
<evidence type="ECO:0000313" key="2">
    <source>
        <dbReference type="Proteomes" id="UP000663844"/>
    </source>
</evidence>
<comment type="caution">
    <text evidence="1">The sequence shown here is derived from an EMBL/GenBank/DDBJ whole genome shotgun (WGS) entry which is preliminary data.</text>
</comment>
<organism evidence="1 2">
    <name type="scientific">Adineta steineri</name>
    <dbReference type="NCBI Taxonomy" id="433720"/>
    <lineage>
        <taxon>Eukaryota</taxon>
        <taxon>Metazoa</taxon>
        <taxon>Spiralia</taxon>
        <taxon>Gnathifera</taxon>
        <taxon>Rotifera</taxon>
        <taxon>Eurotatoria</taxon>
        <taxon>Bdelloidea</taxon>
        <taxon>Adinetida</taxon>
        <taxon>Adinetidae</taxon>
        <taxon>Adineta</taxon>
    </lineage>
</organism>
<sequence length="196" mass="22911">KKPPEDKNLWKDVEDTKYPQLPSLIETNELKKEELATPDQKQIDDNLKKIIQSFIKIILPQLSIDDRLEFLILLQLLLKTAVESSDEKSEILQLELLATGLPRVDIQSLSYPSTLTKKPIWIQSDLIWFDIVSLSNLFSQDDQLHHLSESILKNDQQWKTWYDNPQLNSVPNLNNQQFSQIEKLLIIRLLCPEHFI</sequence>
<protein>
    <submittedName>
        <fullName evidence="1">Uncharacterized protein</fullName>
    </submittedName>
</protein>
<feature type="non-terminal residue" evidence="1">
    <location>
        <position position="196"/>
    </location>
</feature>
<accession>A0A820KVZ1</accession>
<reference evidence="1" key="1">
    <citation type="submission" date="2021-02" db="EMBL/GenBank/DDBJ databases">
        <authorList>
            <person name="Nowell W R."/>
        </authorList>
    </citation>
    <scope>NUCLEOTIDE SEQUENCE</scope>
</reference>
<dbReference type="Proteomes" id="UP000663844">
    <property type="component" value="Unassembled WGS sequence"/>
</dbReference>
<proteinExistence type="predicted"/>
<name>A0A820KVZ1_9BILA</name>
<gene>
    <name evidence="1" type="ORF">OXD698_LOCUS48522</name>
</gene>
<evidence type="ECO:0000313" key="1">
    <source>
        <dbReference type="EMBL" id="CAF4346380.1"/>
    </source>
</evidence>
<dbReference type="AlphaFoldDB" id="A0A820KVZ1"/>
<dbReference type="EMBL" id="CAJOAZ010020459">
    <property type="protein sequence ID" value="CAF4346380.1"/>
    <property type="molecule type" value="Genomic_DNA"/>
</dbReference>